<dbReference type="Proteomes" id="UP001183615">
    <property type="component" value="Unassembled WGS sequence"/>
</dbReference>
<dbReference type="EMBL" id="JAVREV010000019">
    <property type="protein sequence ID" value="MDT0446381.1"/>
    <property type="molecule type" value="Genomic_DNA"/>
</dbReference>
<dbReference type="RefSeq" id="WP_311620537.1">
    <property type="nucleotide sequence ID" value="NZ_JAVREV010000019.1"/>
</dbReference>
<gene>
    <name evidence="1" type="ORF">RM779_27850</name>
</gene>
<accession>A0ABU2SBN8</accession>
<keyword evidence="2" id="KW-1185">Reference proteome</keyword>
<comment type="caution">
    <text evidence="1">The sequence shown here is derived from an EMBL/GenBank/DDBJ whole genome shotgun (WGS) entry which is preliminary data.</text>
</comment>
<sequence length="134" mass="13591">MDTVTMNIAAHRNVEAAVGERDRLAKLMEATGSIGSNAGMFGRVPNGARAAAVLSAAAAGVTQQVSEGGRTVDDIRGSAAAAAQIGEQSDQEAERALAQARAAALGHFDAAATSRLQTATRIEQAETSARAGGW</sequence>
<protein>
    <submittedName>
        <fullName evidence="1">Uncharacterized protein</fullName>
    </submittedName>
</protein>
<evidence type="ECO:0000313" key="1">
    <source>
        <dbReference type="EMBL" id="MDT0446381.1"/>
    </source>
</evidence>
<organism evidence="1 2">
    <name type="scientific">Streptomyces johnsoniae</name>
    <dbReference type="NCBI Taxonomy" id="3075532"/>
    <lineage>
        <taxon>Bacteria</taxon>
        <taxon>Bacillati</taxon>
        <taxon>Actinomycetota</taxon>
        <taxon>Actinomycetes</taxon>
        <taxon>Kitasatosporales</taxon>
        <taxon>Streptomycetaceae</taxon>
        <taxon>Streptomyces</taxon>
    </lineage>
</organism>
<name>A0ABU2SBN8_9ACTN</name>
<reference evidence="2" key="1">
    <citation type="submission" date="2023-07" db="EMBL/GenBank/DDBJ databases">
        <title>30 novel species of actinomycetes from the DSMZ collection.</title>
        <authorList>
            <person name="Nouioui I."/>
        </authorList>
    </citation>
    <scope>NUCLEOTIDE SEQUENCE [LARGE SCALE GENOMIC DNA]</scope>
    <source>
        <strain evidence="2">DSM 41886</strain>
    </source>
</reference>
<proteinExistence type="predicted"/>
<evidence type="ECO:0000313" key="2">
    <source>
        <dbReference type="Proteomes" id="UP001183615"/>
    </source>
</evidence>